<keyword evidence="1" id="KW-0472">Membrane</keyword>
<keyword evidence="1" id="KW-1133">Transmembrane helix</keyword>
<keyword evidence="2" id="KW-0732">Signal</keyword>
<protein>
    <recommendedName>
        <fullName evidence="5">SEFIR domain-containing protein</fullName>
    </recommendedName>
</protein>
<evidence type="ECO:0000313" key="4">
    <source>
        <dbReference type="Proteomes" id="UP001152798"/>
    </source>
</evidence>
<dbReference type="AlphaFoldDB" id="A0A9P0HTX6"/>
<keyword evidence="1" id="KW-0812">Transmembrane</keyword>
<accession>A0A9P0HTX6</accession>
<feature type="chain" id="PRO_5040127784" description="SEFIR domain-containing protein" evidence="2">
    <location>
        <begin position="18"/>
        <end position="615"/>
    </location>
</feature>
<feature type="transmembrane region" description="Helical" evidence="1">
    <location>
        <begin position="357"/>
        <end position="378"/>
    </location>
</feature>
<evidence type="ECO:0000313" key="3">
    <source>
        <dbReference type="EMBL" id="CAH1408124.1"/>
    </source>
</evidence>
<dbReference type="OrthoDB" id="8170339at2759"/>
<evidence type="ECO:0000256" key="2">
    <source>
        <dbReference type="SAM" id="SignalP"/>
    </source>
</evidence>
<dbReference type="EMBL" id="OV725083">
    <property type="protein sequence ID" value="CAH1408124.1"/>
    <property type="molecule type" value="Genomic_DNA"/>
</dbReference>
<name>A0A9P0HTX6_NEZVI</name>
<keyword evidence="4" id="KW-1185">Reference proteome</keyword>
<evidence type="ECO:0008006" key="5">
    <source>
        <dbReference type="Google" id="ProtNLM"/>
    </source>
</evidence>
<evidence type="ECO:0000256" key="1">
    <source>
        <dbReference type="SAM" id="Phobius"/>
    </source>
</evidence>
<dbReference type="Gene3D" id="3.40.50.11530">
    <property type="match status" value="1"/>
</dbReference>
<feature type="signal peptide" evidence="2">
    <location>
        <begin position="1"/>
        <end position="17"/>
    </location>
</feature>
<dbReference type="Proteomes" id="UP001152798">
    <property type="component" value="Chromosome 7"/>
</dbReference>
<sequence length="615" mass="70836">MMYSLFLICCFVTVGSATSISELLFPTHNKCGCFYYEQCPKLHVPNCTIEDENYEDLYLQNSASSNSPEICNKWFLEGFNKQLISENGTLKISISFSSALFQKIPLSVHLFYQNQCLDINNNSSFQLLAMKHSTKYIAVSESSTDSCNKAIELSFPYIFSGCYQLYINYGIKSDIIGGCMSRPFLITSPYKKKTLHDVQVNHSSSYIGQRQELVFTSVFGNFSHGFKPFSTAVTLKKDVDLSLDDCAGSGNRAEKYFLVQNGDCCHGLEHPRNDEQHNMTYCPCKWENDMTLDCTFRDIKNGNYCVILQFYDPRCDKTSLWTNSKVDCAWSFNIEAKGQITPTETEPYKVNNVYPMIILYCLFVVLVTAAIILTFYYFKKEKKKKHTFAIENISTEKSLFISEEEEILLLYPRDCERFMTAMTLFRMILKESCACKVHDAWDDEIFDKVAESIETWSLPLIQNKNTKVIVILTECSKIIEESYIGDNNFASYRDPKALDKVFAQSIKALNEYFATRFDSYRRVFVVRLDETPVIDFSFNFNRATVYILPHGLQTLVNDLQNGNSTSINKESHLRLKGAIHEYQVYKQQHINYLNDILNINNNCRIIKCLKNGIIR</sequence>
<gene>
    <name evidence="3" type="ORF">NEZAVI_LOCUS15713</name>
</gene>
<proteinExistence type="predicted"/>
<reference evidence="3" key="1">
    <citation type="submission" date="2022-01" db="EMBL/GenBank/DDBJ databases">
        <authorList>
            <person name="King R."/>
        </authorList>
    </citation>
    <scope>NUCLEOTIDE SEQUENCE</scope>
</reference>
<organism evidence="3 4">
    <name type="scientific">Nezara viridula</name>
    <name type="common">Southern green stink bug</name>
    <name type="synonym">Cimex viridulus</name>
    <dbReference type="NCBI Taxonomy" id="85310"/>
    <lineage>
        <taxon>Eukaryota</taxon>
        <taxon>Metazoa</taxon>
        <taxon>Ecdysozoa</taxon>
        <taxon>Arthropoda</taxon>
        <taxon>Hexapoda</taxon>
        <taxon>Insecta</taxon>
        <taxon>Pterygota</taxon>
        <taxon>Neoptera</taxon>
        <taxon>Paraneoptera</taxon>
        <taxon>Hemiptera</taxon>
        <taxon>Heteroptera</taxon>
        <taxon>Panheteroptera</taxon>
        <taxon>Pentatomomorpha</taxon>
        <taxon>Pentatomoidea</taxon>
        <taxon>Pentatomidae</taxon>
        <taxon>Pentatominae</taxon>
        <taxon>Nezara</taxon>
    </lineage>
</organism>